<dbReference type="WBParaSite" id="BTMF_0000174601-mRNA-1">
    <property type="protein sequence ID" value="BTMF_0000174601-mRNA-1"/>
    <property type="gene ID" value="BTMF_0000174601"/>
</dbReference>
<protein>
    <submittedName>
        <fullName evidence="1">DUF4476 domain-containing protein</fullName>
    </submittedName>
</protein>
<organism evidence="1">
    <name type="scientific">Brugia timori</name>
    <dbReference type="NCBI Taxonomy" id="42155"/>
    <lineage>
        <taxon>Eukaryota</taxon>
        <taxon>Metazoa</taxon>
        <taxon>Ecdysozoa</taxon>
        <taxon>Nematoda</taxon>
        <taxon>Chromadorea</taxon>
        <taxon>Rhabditida</taxon>
        <taxon>Spirurina</taxon>
        <taxon>Spiruromorpha</taxon>
        <taxon>Filarioidea</taxon>
        <taxon>Onchocercidae</taxon>
        <taxon>Brugia</taxon>
    </lineage>
</organism>
<evidence type="ECO:0000313" key="1">
    <source>
        <dbReference type="WBParaSite" id="BTMF_0000174601-mRNA-1"/>
    </source>
</evidence>
<reference evidence="1" key="1">
    <citation type="submission" date="2017-02" db="UniProtKB">
        <authorList>
            <consortium name="WormBaseParasite"/>
        </authorList>
    </citation>
    <scope>IDENTIFICATION</scope>
</reference>
<accession>A0A0R3Q5Z5</accession>
<sequence>LPTGEVVKVRQTRKSVENPMSNITATTSAAATATINTTKPIVPSRDLAATSTTDEQLNAVKSARDIALAKFLIKANAFQLLELPEFKQFVDVLDPTYQIPQSGYLKRLLESKTGTHDLSPEHQPDIVQEQGE</sequence>
<proteinExistence type="predicted"/>
<dbReference type="AlphaFoldDB" id="A0A0R3Q5Z5"/>
<name>A0A0R3Q5Z5_9BILA</name>
<dbReference type="STRING" id="42155.A0A0R3Q5Z5"/>